<dbReference type="Pfam" id="PF14529">
    <property type="entry name" value="Exo_endo_phos_2"/>
    <property type="match status" value="1"/>
</dbReference>
<comment type="caution">
    <text evidence="2">The sequence shown here is derived from an EMBL/GenBank/DDBJ whole genome shotgun (WGS) entry which is preliminary data.</text>
</comment>
<dbReference type="SUPFAM" id="SSF56219">
    <property type="entry name" value="DNase I-like"/>
    <property type="match status" value="1"/>
</dbReference>
<dbReference type="InterPro" id="IPR036691">
    <property type="entry name" value="Endo/exonu/phosph_ase_sf"/>
</dbReference>
<sequence>METLQELESILTDLDDQNVFICADLNAHSSVCRYAKEYKRRAHVEDFLLEQQLYLLNETNSQPTFEHCCRKGWSDLSFIQGTNFANTFAWKC</sequence>
<dbReference type="AlphaFoldDB" id="A0A4Y2M5H1"/>
<dbReference type="EMBL" id="BGPR01202505">
    <property type="protein sequence ID" value="GBN21680.1"/>
    <property type="molecule type" value="Genomic_DNA"/>
</dbReference>
<dbReference type="GO" id="GO:0003824">
    <property type="term" value="F:catalytic activity"/>
    <property type="evidence" value="ECO:0007669"/>
    <property type="project" value="InterPro"/>
</dbReference>
<reference evidence="2 3" key="1">
    <citation type="journal article" date="2019" name="Sci. Rep.">
        <title>Orb-weaving spider Araneus ventricosus genome elucidates the spidroin gene catalogue.</title>
        <authorList>
            <person name="Kono N."/>
            <person name="Nakamura H."/>
            <person name="Ohtoshi R."/>
            <person name="Moran D.A.P."/>
            <person name="Shinohara A."/>
            <person name="Yoshida Y."/>
            <person name="Fujiwara M."/>
            <person name="Mori M."/>
            <person name="Tomita M."/>
            <person name="Arakawa K."/>
        </authorList>
    </citation>
    <scope>NUCLEOTIDE SEQUENCE [LARGE SCALE GENOMIC DNA]</scope>
</reference>
<dbReference type="Gene3D" id="3.60.10.10">
    <property type="entry name" value="Endonuclease/exonuclease/phosphatase"/>
    <property type="match status" value="1"/>
</dbReference>
<proteinExistence type="predicted"/>
<protein>
    <recommendedName>
        <fullName evidence="1">Endonuclease/exonuclease/phosphatase domain-containing protein</fullName>
    </recommendedName>
</protein>
<feature type="domain" description="Endonuclease/exonuclease/phosphatase" evidence="1">
    <location>
        <begin position="2"/>
        <end position="79"/>
    </location>
</feature>
<dbReference type="OrthoDB" id="6432697at2759"/>
<keyword evidence="3" id="KW-1185">Reference proteome</keyword>
<evidence type="ECO:0000313" key="3">
    <source>
        <dbReference type="Proteomes" id="UP000499080"/>
    </source>
</evidence>
<accession>A0A4Y2M5H1</accession>
<organism evidence="2 3">
    <name type="scientific">Araneus ventricosus</name>
    <name type="common">Orbweaver spider</name>
    <name type="synonym">Epeira ventricosa</name>
    <dbReference type="NCBI Taxonomy" id="182803"/>
    <lineage>
        <taxon>Eukaryota</taxon>
        <taxon>Metazoa</taxon>
        <taxon>Ecdysozoa</taxon>
        <taxon>Arthropoda</taxon>
        <taxon>Chelicerata</taxon>
        <taxon>Arachnida</taxon>
        <taxon>Araneae</taxon>
        <taxon>Araneomorphae</taxon>
        <taxon>Entelegynae</taxon>
        <taxon>Araneoidea</taxon>
        <taxon>Araneidae</taxon>
        <taxon>Araneus</taxon>
    </lineage>
</organism>
<gene>
    <name evidence="2" type="ORF">AVEN_212943_1</name>
</gene>
<dbReference type="Proteomes" id="UP000499080">
    <property type="component" value="Unassembled WGS sequence"/>
</dbReference>
<name>A0A4Y2M5H1_ARAVE</name>
<dbReference type="InterPro" id="IPR005135">
    <property type="entry name" value="Endo/exonuclease/phosphatase"/>
</dbReference>
<evidence type="ECO:0000259" key="1">
    <source>
        <dbReference type="Pfam" id="PF14529"/>
    </source>
</evidence>
<evidence type="ECO:0000313" key="2">
    <source>
        <dbReference type="EMBL" id="GBN21680.1"/>
    </source>
</evidence>